<keyword evidence="2 6" id="KW-0812">Transmembrane</keyword>
<evidence type="ECO:0000256" key="1">
    <source>
        <dbReference type="ARBA" id="ARBA00004141"/>
    </source>
</evidence>
<feature type="transmembrane region" description="Helical" evidence="6">
    <location>
        <begin position="520"/>
        <end position="539"/>
    </location>
</feature>
<dbReference type="GO" id="GO:0016301">
    <property type="term" value="F:kinase activity"/>
    <property type="evidence" value="ECO:0007669"/>
    <property type="project" value="UniProtKB-KW"/>
</dbReference>
<evidence type="ECO:0000256" key="6">
    <source>
        <dbReference type="SAM" id="Phobius"/>
    </source>
</evidence>
<keyword evidence="4 6" id="KW-0472">Membrane</keyword>
<feature type="transmembrane region" description="Helical" evidence="6">
    <location>
        <begin position="126"/>
        <end position="142"/>
    </location>
</feature>
<comment type="subcellular location">
    <subcellularLocation>
        <location evidence="1">Membrane</location>
        <topology evidence="1">Multi-pass membrane protein</topology>
    </subcellularLocation>
</comment>
<dbReference type="InterPro" id="IPR036259">
    <property type="entry name" value="MFS_trans_sf"/>
</dbReference>
<dbReference type="SUPFAM" id="SSF103473">
    <property type="entry name" value="MFS general substrate transporter"/>
    <property type="match status" value="1"/>
</dbReference>
<evidence type="ECO:0000256" key="3">
    <source>
        <dbReference type="ARBA" id="ARBA00022989"/>
    </source>
</evidence>
<feature type="transmembrane region" description="Helical" evidence="6">
    <location>
        <begin position="186"/>
        <end position="203"/>
    </location>
</feature>
<evidence type="ECO:0000259" key="7">
    <source>
        <dbReference type="PROSITE" id="PS50850"/>
    </source>
</evidence>
<feature type="transmembrane region" description="Helical" evidence="6">
    <location>
        <begin position="382"/>
        <end position="402"/>
    </location>
</feature>
<dbReference type="Gene3D" id="1.20.1250.20">
    <property type="entry name" value="MFS general substrate transporter like domains"/>
    <property type="match status" value="1"/>
</dbReference>
<dbReference type="PANTHER" id="PTHR23502">
    <property type="entry name" value="MAJOR FACILITATOR SUPERFAMILY"/>
    <property type="match status" value="1"/>
</dbReference>
<feature type="transmembrane region" description="Helical" evidence="6">
    <location>
        <begin position="339"/>
        <end position="361"/>
    </location>
</feature>
<evidence type="ECO:0000313" key="9">
    <source>
        <dbReference type="Proteomes" id="UP001365128"/>
    </source>
</evidence>
<organism evidence="8 9">
    <name type="scientific">Phyllosticta citricarpa</name>
    <dbReference type="NCBI Taxonomy" id="55181"/>
    <lineage>
        <taxon>Eukaryota</taxon>
        <taxon>Fungi</taxon>
        <taxon>Dikarya</taxon>
        <taxon>Ascomycota</taxon>
        <taxon>Pezizomycotina</taxon>
        <taxon>Dothideomycetes</taxon>
        <taxon>Dothideomycetes incertae sedis</taxon>
        <taxon>Botryosphaeriales</taxon>
        <taxon>Phyllostictaceae</taxon>
        <taxon>Phyllosticta</taxon>
    </lineage>
</organism>
<evidence type="ECO:0000256" key="2">
    <source>
        <dbReference type="ARBA" id="ARBA00022692"/>
    </source>
</evidence>
<feature type="transmembrane region" description="Helical" evidence="6">
    <location>
        <begin position="63"/>
        <end position="84"/>
    </location>
</feature>
<feature type="region of interest" description="Disordered" evidence="5">
    <location>
        <begin position="1"/>
        <end position="23"/>
    </location>
</feature>
<dbReference type="InterPro" id="IPR020846">
    <property type="entry name" value="MFS_dom"/>
</dbReference>
<protein>
    <submittedName>
        <fullName evidence="8">Serine/threonine kinase 16</fullName>
    </submittedName>
</protein>
<feature type="region of interest" description="Disordered" evidence="5">
    <location>
        <begin position="279"/>
        <end position="306"/>
    </location>
</feature>
<keyword evidence="8" id="KW-0808">Transferase</keyword>
<comment type="caution">
    <text evidence="8">The sequence shown here is derived from an EMBL/GenBank/DDBJ whole genome shotgun (WGS) entry which is preliminary data.</text>
</comment>
<dbReference type="EMBL" id="JBBPDW010000004">
    <property type="protein sequence ID" value="KAK7553352.1"/>
    <property type="molecule type" value="Genomic_DNA"/>
</dbReference>
<reference evidence="8 9" key="1">
    <citation type="submission" date="2024-04" db="EMBL/GenBank/DDBJ databases">
        <title>Phyllosticta paracitricarpa is synonymous to the EU quarantine fungus P. citricarpa based on phylogenomic analyses.</title>
        <authorList>
            <consortium name="Lawrence Berkeley National Laboratory"/>
            <person name="Van Ingen-Buijs V.A."/>
            <person name="Van Westerhoven A.C."/>
            <person name="Haridas S."/>
            <person name="Skiadas P."/>
            <person name="Martin F."/>
            <person name="Groenewald J.Z."/>
            <person name="Crous P.W."/>
            <person name="Seidl M.F."/>
        </authorList>
    </citation>
    <scope>NUCLEOTIDE SEQUENCE [LARGE SCALE GENOMIC DNA]</scope>
    <source>
        <strain evidence="8 9">CBS 122670</strain>
    </source>
</reference>
<feature type="transmembrane region" description="Helical" evidence="6">
    <location>
        <begin position="215"/>
        <end position="234"/>
    </location>
</feature>
<sequence>MEVPRETQRKRHSKNDSFNDELVPGTEIMSDMSNGLFLIPKPENDEHDPLNWSLAWKISAISVTSYVSFVQGFGPLALAPMFSYYVEDFGCTLSEAVQFSGVCILVLAFSNFIWVPISNSWGRRPVLIFSTLICLGSSLWRAEANSYWSFMGACIMDGIGAGPAETIQPSVATDLFFLHSRGKWNTLYWVVYMGSFVAGPLISGAMAKHVGWRSFWWLYTGMLGLALLLIVFLLPETLSHRGSQQKRSGRNIQVNVTASGEDLRQLTVLSDEKVEISAEVKQGQNDDGTGAMPSTSASGNPDQWLGRGKPSRKQWMLYQSNPDPWKAVALDLWVPWKLFAFPIVEFASFVVSFSCSSFLIVNLSQEQAFGSPPYSMAADAVGLLNISILVGALIGLFSAGPLSDWTAARLTAKNGGVREPEMRLPAMIPYVLIMILGHVVLALGYDQQWHWAAIVVIGFTCAGIQMAALPSIVSTYAIDSYKSAAGSLFVSITVNKNVWGYGFSKFITPWSEKSGYTPPVMTNMALTTLWCLFGILFYYHGKTFRRWSRNSRVYQLQTGPYGCRGRSHV</sequence>
<feature type="transmembrane region" description="Helical" evidence="6">
    <location>
        <begin position="96"/>
        <end position="114"/>
    </location>
</feature>
<accession>A0ABR1MLR6</accession>
<feature type="domain" description="Major facilitator superfamily (MFS) profile" evidence="7">
    <location>
        <begin position="60"/>
        <end position="542"/>
    </location>
</feature>
<proteinExistence type="predicted"/>
<keyword evidence="8" id="KW-0418">Kinase</keyword>
<evidence type="ECO:0000256" key="4">
    <source>
        <dbReference type="ARBA" id="ARBA00023136"/>
    </source>
</evidence>
<feature type="compositionally biased region" description="Polar residues" evidence="5">
    <location>
        <begin position="282"/>
        <end position="301"/>
    </location>
</feature>
<keyword evidence="9" id="KW-1185">Reference proteome</keyword>
<dbReference type="InterPro" id="IPR011701">
    <property type="entry name" value="MFS"/>
</dbReference>
<evidence type="ECO:0000256" key="5">
    <source>
        <dbReference type="SAM" id="MobiDB-lite"/>
    </source>
</evidence>
<dbReference type="PROSITE" id="PS50850">
    <property type="entry name" value="MFS"/>
    <property type="match status" value="1"/>
</dbReference>
<gene>
    <name evidence="8" type="ORF">IWX46DRAFT_278371</name>
</gene>
<evidence type="ECO:0000313" key="8">
    <source>
        <dbReference type="EMBL" id="KAK7553352.1"/>
    </source>
</evidence>
<feature type="transmembrane region" description="Helical" evidence="6">
    <location>
        <begin position="451"/>
        <end position="473"/>
    </location>
</feature>
<name>A0ABR1MLR6_9PEZI</name>
<dbReference type="PANTHER" id="PTHR23502:SF149">
    <property type="entry name" value="TRANSPORTER, PUTATIVE-RELATED"/>
    <property type="match status" value="1"/>
</dbReference>
<feature type="transmembrane region" description="Helical" evidence="6">
    <location>
        <begin position="422"/>
        <end position="444"/>
    </location>
</feature>
<dbReference type="Pfam" id="PF07690">
    <property type="entry name" value="MFS_1"/>
    <property type="match status" value="1"/>
</dbReference>
<dbReference type="Proteomes" id="UP001365128">
    <property type="component" value="Unassembled WGS sequence"/>
</dbReference>
<keyword evidence="3 6" id="KW-1133">Transmembrane helix</keyword>